<dbReference type="RefSeq" id="WP_377764661.1">
    <property type="nucleotide sequence ID" value="NZ_JBHRXY010000096.1"/>
</dbReference>
<gene>
    <name evidence="1" type="ORF">ACFOM8_22755</name>
</gene>
<dbReference type="Proteomes" id="UP001595539">
    <property type="component" value="Unassembled WGS sequence"/>
</dbReference>
<protein>
    <submittedName>
        <fullName evidence="1">Uncharacterized protein</fullName>
    </submittedName>
</protein>
<proteinExistence type="predicted"/>
<organism evidence="1 2">
    <name type="scientific">Paracoccus angustae</name>
    <dbReference type="NCBI Taxonomy" id="1671480"/>
    <lineage>
        <taxon>Bacteria</taxon>
        <taxon>Pseudomonadati</taxon>
        <taxon>Pseudomonadota</taxon>
        <taxon>Alphaproteobacteria</taxon>
        <taxon>Rhodobacterales</taxon>
        <taxon>Paracoccaceae</taxon>
        <taxon>Paracoccus</taxon>
    </lineage>
</organism>
<reference evidence="2" key="1">
    <citation type="journal article" date="2019" name="Int. J. Syst. Evol. Microbiol.">
        <title>The Global Catalogue of Microorganisms (GCM) 10K type strain sequencing project: providing services to taxonomists for standard genome sequencing and annotation.</title>
        <authorList>
            <consortium name="The Broad Institute Genomics Platform"/>
            <consortium name="The Broad Institute Genome Sequencing Center for Infectious Disease"/>
            <person name="Wu L."/>
            <person name="Ma J."/>
        </authorList>
    </citation>
    <scope>NUCLEOTIDE SEQUENCE [LARGE SCALE GENOMIC DNA]</scope>
    <source>
        <strain evidence="2">KCTC 42473</strain>
    </source>
</reference>
<evidence type="ECO:0000313" key="1">
    <source>
        <dbReference type="EMBL" id="MFC3632223.1"/>
    </source>
</evidence>
<sequence>MAETYVSLRDEALMRRYPEIFGPGPWPVNDTMLGWGLTIGDGWMSLLERLCADLSSIIAEDDLADFRTQQVKEKFGSLRSYRQLL</sequence>
<accession>A0ABV7UB59</accession>
<evidence type="ECO:0000313" key="2">
    <source>
        <dbReference type="Proteomes" id="UP001595539"/>
    </source>
</evidence>
<dbReference type="EMBL" id="JBHRXY010000096">
    <property type="protein sequence ID" value="MFC3632223.1"/>
    <property type="molecule type" value="Genomic_DNA"/>
</dbReference>
<name>A0ABV7UB59_9RHOB</name>
<comment type="caution">
    <text evidence="1">The sequence shown here is derived from an EMBL/GenBank/DDBJ whole genome shotgun (WGS) entry which is preliminary data.</text>
</comment>
<keyword evidence="2" id="KW-1185">Reference proteome</keyword>